<dbReference type="GO" id="GO:0016717">
    <property type="term" value="F:oxidoreductase activity, acting on paired donors, with oxidation of a pair of donors resulting in the reduction of molecular oxygen to two molecules of water"/>
    <property type="evidence" value="ECO:0007669"/>
    <property type="project" value="InterPro"/>
</dbReference>
<dbReference type="Pfam" id="PF01610">
    <property type="entry name" value="DDE_Tnp_ISL3"/>
    <property type="match status" value="1"/>
</dbReference>
<evidence type="ECO:0000313" key="14">
    <source>
        <dbReference type="Proteomes" id="UP000198816"/>
    </source>
</evidence>
<evidence type="ECO:0000256" key="9">
    <source>
        <dbReference type="ARBA" id="ARBA00023136"/>
    </source>
</evidence>
<dbReference type="Pfam" id="PF00487">
    <property type="entry name" value="FA_desaturase"/>
    <property type="match status" value="1"/>
</dbReference>
<gene>
    <name evidence="13" type="ORF">SAMN05421783_106147</name>
</gene>
<accession>A0A1H2V6T5</accession>
<keyword evidence="5 10" id="KW-1133">Transmembrane helix</keyword>
<dbReference type="Proteomes" id="UP000198816">
    <property type="component" value="Unassembled WGS sequence"/>
</dbReference>
<dbReference type="RefSeq" id="WP_093030191.1">
    <property type="nucleotide sequence ID" value="NZ_FNNZ01000006.1"/>
</dbReference>
<evidence type="ECO:0000256" key="10">
    <source>
        <dbReference type="SAM" id="Phobius"/>
    </source>
</evidence>
<feature type="transmembrane region" description="Helical" evidence="10">
    <location>
        <begin position="137"/>
        <end position="156"/>
    </location>
</feature>
<keyword evidence="6" id="KW-0560">Oxidoreductase</keyword>
<keyword evidence="3 10" id="KW-0812">Transmembrane</keyword>
<organism evidence="13 14">
    <name type="scientific">Thiocapsa roseopersicina</name>
    <dbReference type="NCBI Taxonomy" id="1058"/>
    <lineage>
        <taxon>Bacteria</taxon>
        <taxon>Pseudomonadati</taxon>
        <taxon>Pseudomonadota</taxon>
        <taxon>Gammaproteobacteria</taxon>
        <taxon>Chromatiales</taxon>
        <taxon>Chromatiaceae</taxon>
        <taxon>Thiocapsa</taxon>
    </lineage>
</organism>
<evidence type="ECO:0000256" key="6">
    <source>
        <dbReference type="ARBA" id="ARBA00023002"/>
    </source>
</evidence>
<dbReference type="InterPro" id="IPR002560">
    <property type="entry name" value="Transposase_DDE"/>
</dbReference>
<evidence type="ECO:0000313" key="13">
    <source>
        <dbReference type="EMBL" id="SDW63644.1"/>
    </source>
</evidence>
<feature type="domain" description="Transposase IS204/IS1001/IS1096/IS1165 DDE" evidence="12">
    <location>
        <begin position="270"/>
        <end position="385"/>
    </location>
</feature>
<comment type="subcellular location">
    <subcellularLocation>
        <location evidence="1">Membrane</location>
        <topology evidence="1">Multi-pass membrane protein</topology>
    </subcellularLocation>
</comment>
<reference evidence="14" key="1">
    <citation type="submission" date="2016-10" db="EMBL/GenBank/DDBJ databases">
        <authorList>
            <person name="Varghese N."/>
            <person name="Submissions S."/>
        </authorList>
    </citation>
    <scope>NUCLEOTIDE SEQUENCE [LARGE SCALE GENOMIC DNA]</scope>
    <source>
        <strain evidence="14">DSM 217</strain>
    </source>
</reference>
<dbReference type="OrthoDB" id="9768289at2"/>
<keyword evidence="4" id="KW-0276">Fatty acid metabolism</keyword>
<keyword evidence="9 10" id="KW-0472">Membrane</keyword>
<evidence type="ECO:0000256" key="5">
    <source>
        <dbReference type="ARBA" id="ARBA00022989"/>
    </source>
</evidence>
<protein>
    <submittedName>
        <fullName evidence="13">Stearoyl-CoA desaturase (Delta-9 desaturase)</fullName>
    </submittedName>
</protein>
<evidence type="ECO:0000259" key="11">
    <source>
        <dbReference type="Pfam" id="PF00487"/>
    </source>
</evidence>
<dbReference type="EMBL" id="FNNZ01000006">
    <property type="protein sequence ID" value="SDW63644.1"/>
    <property type="molecule type" value="Genomic_DNA"/>
</dbReference>
<feature type="transmembrane region" description="Helical" evidence="10">
    <location>
        <begin position="12"/>
        <end position="33"/>
    </location>
</feature>
<sequence length="395" mass="45013">MTLYGLLDVDILSAVLITLGMTHITIVAVTVYLHRAQAHRALDLHPAVSHFFRFWLWLTTGMVTKEWVGVHRRHHAKCETVEDPHSPQVLGLRKVLGEGAELYAQAASDRAAVERYGQGTPDDWIERRLYSRFSWQGVALMLVLDVVLFGVYGIVIWAVQMLWIPIFAAGVINGVGHYFGYRNFEPPDASTNIVPWGILIGGEELHNNHHAFPSSARLASKWWEFDIGWMYIRILTALRLAKVRRVAPNPQVVPGKSQLDLETLRAVITSRMHVFARYGKEVMVPVSREELCRDAEHCKRLVRRARRLLLTEGQRLDLAARGSLEQILAKNQTLATVYHFRERLQEIWDRKAPSQEALLHALQDWCQQAEATGIQALERFSRNLRGFALAPTLAR</sequence>
<keyword evidence="7" id="KW-0408">Iron</keyword>
<evidence type="ECO:0000256" key="8">
    <source>
        <dbReference type="ARBA" id="ARBA00023098"/>
    </source>
</evidence>
<dbReference type="PANTHER" id="PTHR11351:SF33">
    <property type="entry name" value="DELTA-9 FATTY ACID DESATURASE, DESA"/>
    <property type="match status" value="1"/>
</dbReference>
<evidence type="ECO:0000256" key="2">
    <source>
        <dbReference type="ARBA" id="ARBA00008749"/>
    </source>
</evidence>
<name>A0A1H2V6T5_THIRO</name>
<evidence type="ECO:0000256" key="7">
    <source>
        <dbReference type="ARBA" id="ARBA00023004"/>
    </source>
</evidence>
<dbReference type="CDD" id="cd03505">
    <property type="entry name" value="Delta9-FADS-like"/>
    <property type="match status" value="1"/>
</dbReference>
<keyword evidence="8" id="KW-0443">Lipid metabolism</keyword>
<dbReference type="InterPro" id="IPR005804">
    <property type="entry name" value="FA_desaturase_dom"/>
</dbReference>
<proteinExistence type="inferred from homology"/>
<dbReference type="GO" id="GO:0016020">
    <property type="term" value="C:membrane"/>
    <property type="evidence" value="ECO:0007669"/>
    <property type="project" value="UniProtKB-SubCell"/>
</dbReference>
<dbReference type="AlphaFoldDB" id="A0A1H2V6T5"/>
<keyword evidence="14" id="KW-1185">Reference proteome</keyword>
<evidence type="ECO:0000256" key="3">
    <source>
        <dbReference type="ARBA" id="ARBA00022692"/>
    </source>
</evidence>
<evidence type="ECO:0000256" key="1">
    <source>
        <dbReference type="ARBA" id="ARBA00004141"/>
    </source>
</evidence>
<dbReference type="GO" id="GO:0006631">
    <property type="term" value="P:fatty acid metabolic process"/>
    <property type="evidence" value="ECO:0007669"/>
    <property type="project" value="UniProtKB-KW"/>
</dbReference>
<evidence type="ECO:0000259" key="12">
    <source>
        <dbReference type="Pfam" id="PF01610"/>
    </source>
</evidence>
<dbReference type="STRING" id="1058.SAMN05421783_106147"/>
<feature type="domain" description="Fatty acid desaturase" evidence="11">
    <location>
        <begin position="15"/>
        <end position="214"/>
    </location>
</feature>
<evidence type="ECO:0000256" key="4">
    <source>
        <dbReference type="ARBA" id="ARBA00022832"/>
    </source>
</evidence>
<comment type="similarity">
    <text evidence="2">Belongs to the fatty acid desaturase type 2 family.</text>
</comment>
<dbReference type="PANTHER" id="PTHR11351">
    <property type="entry name" value="ACYL-COA DESATURASE"/>
    <property type="match status" value="1"/>
</dbReference>
<dbReference type="InterPro" id="IPR015876">
    <property type="entry name" value="Acyl-CoA_DS"/>
</dbReference>